<gene>
    <name evidence="1" type="ORF">ACFQGH_16690</name>
</gene>
<dbReference type="Proteomes" id="UP001596312">
    <property type="component" value="Unassembled WGS sequence"/>
</dbReference>
<dbReference type="EMBL" id="JBHSXQ010000006">
    <property type="protein sequence ID" value="MFC6906832.1"/>
    <property type="molecule type" value="Genomic_DNA"/>
</dbReference>
<dbReference type="NCBIfam" id="NF011616">
    <property type="entry name" value="PRK15042.1"/>
    <property type="match status" value="1"/>
</dbReference>
<organism evidence="1 2">
    <name type="scientific">Halalkalicoccus tibetensis</name>
    <dbReference type="NCBI Taxonomy" id="175632"/>
    <lineage>
        <taxon>Archaea</taxon>
        <taxon>Methanobacteriati</taxon>
        <taxon>Methanobacteriota</taxon>
        <taxon>Stenosarchaea group</taxon>
        <taxon>Halobacteria</taxon>
        <taxon>Halobacteriales</taxon>
        <taxon>Halococcaceae</taxon>
        <taxon>Halalkalicoccus</taxon>
    </lineage>
</organism>
<keyword evidence="2" id="KW-1185">Reference proteome</keyword>
<dbReference type="SUPFAM" id="SSF52968">
    <property type="entry name" value="B12-dependent dehydatase associated subunit"/>
    <property type="match status" value="1"/>
</dbReference>
<evidence type="ECO:0000313" key="1">
    <source>
        <dbReference type="EMBL" id="MFC6906832.1"/>
    </source>
</evidence>
<dbReference type="RefSeq" id="WP_340605416.1">
    <property type="nucleotide sequence ID" value="NZ_JBBMXV010000006.1"/>
</dbReference>
<name>A0ABD5VB86_9EURY</name>
<dbReference type="AlphaFoldDB" id="A0ABD5VB86"/>
<accession>A0ABD5VB86</accession>
<sequence>MQIDQLQTKIRKTTTMSQTEQRKRTVTFEDIGPAEKGTTPDEVVIALSPGFGEISTETLSGISHAEILRETMAGIEEEGVSMRIVRVYDTVDLGRMGLISSNLSGSGISIAVQARGTTLIHQEDLLQLDNLELFPQGPLLVPETFRAIGQNAARYAKGESPAPVTVENDPMTRPKFQAMAAIWHIKETERLGEDRGQVELDVNFS</sequence>
<comment type="caution">
    <text evidence="1">The sequence shown here is derived from an EMBL/GenBank/DDBJ whole genome shotgun (WGS) entry which is preliminary data.</text>
</comment>
<proteinExistence type="predicted"/>
<dbReference type="Gene3D" id="3.40.50.10150">
    <property type="entry name" value="B12-dependent dehydatase associated subunit"/>
    <property type="match status" value="1"/>
</dbReference>
<evidence type="ECO:0000313" key="2">
    <source>
        <dbReference type="Proteomes" id="UP001596312"/>
    </source>
</evidence>
<protein>
    <submittedName>
        <fullName evidence="1">Propanediol/glycerol family dehydratase medium subunit</fullName>
    </submittedName>
</protein>
<dbReference type="InterPro" id="IPR010254">
    <property type="entry name" value="B12-dep_deHydtase_bsu"/>
</dbReference>
<dbReference type="Pfam" id="PF02288">
    <property type="entry name" value="Dehydratase_MU"/>
    <property type="match status" value="1"/>
</dbReference>
<dbReference type="InterPro" id="IPR003208">
    <property type="entry name" value="Dehydtase/Dehydtase_re"/>
</dbReference>
<reference evidence="1 2" key="1">
    <citation type="journal article" date="2019" name="Int. J. Syst. Evol. Microbiol.">
        <title>The Global Catalogue of Microorganisms (GCM) 10K type strain sequencing project: providing services to taxonomists for standard genome sequencing and annotation.</title>
        <authorList>
            <consortium name="The Broad Institute Genomics Platform"/>
            <consortium name="The Broad Institute Genome Sequencing Center for Infectious Disease"/>
            <person name="Wu L."/>
            <person name="Ma J."/>
        </authorList>
    </citation>
    <scope>NUCLEOTIDE SEQUENCE [LARGE SCALE GENOMIC DNA]</scope>
    <source>
        <strain evidence="1 2">CGMCC 1.3240</strain>
    </source>
</reference>